<evidence type="ECO:0000313" key="1">
    <source>
        <dbReference type="EMBL" id="WAC11083.1"/>
    </source>
</evidence>
<accession>A0A9E8N980</accession>
<dbReference type="AlphaFoldDB" id="A0A9E8N980"/>
<gene>
    <name evidence="1" type="ORF">ON006_25530</name>
</gene>
<protein>
    <submittedName>
        <fullName evidence="1">Uncharacterized protein</fullName>
    </submittedName>
</protein>
<sequence length="104" mass="11501">MKNYRTLLIASFLLILCVLQKEARYKTIRSGGVEKMHNFPSENLSNSTFADKNIKVSGREANALQNTQLFEFASADSTSKTTSARLLNQNLLNISSGGKILGFN</sequence>
<dbReference type="Proteomes" id="UP001164653">
    <property type="component" value="Chromosome"/>
</dbReference>
<dbReference type="EMBL" id="CP112998">
    <property type="protein sequence ID" value="WAC11083.1"/>
    <property type="molecule type" value="Genomic_DNA"/>
</dbReference>
<evidence type="ECO:0000313" key="2">
    <source>
        <dbReference type="Proteomes" id="UP001164653"/>
    </source>
</evidence>
<organism evidence="1 2">
    <name type="scientific">Dyadobacter pollutisoli</name>
    <dbReference type="NCBI Taxonomy" id="2910158"/>
    <lineage>
        <taxon>Bacteria</taxon>
        <taxon>Pseudomonadati</taxon>
        <taxon>Bacteroidota</taxon>
        <taxon>Cytophagia</taxon>
        <taxon>Cytophagales</taxon>
        <taxon>Spirosomataceae</taxon>
        <taxon>Dyadobacter</taxon>
    </lineage>
</organism>
<name>A0A9E8N980_9BACT</name>
<keyword evidence="2" id="KW-1185">Reference proteome</keyword>
<proteinExistence type="predicted"/>
<dbReference type="KEGG" id="dpf:ON006_25530"/>
<dbReference type="RefSeq" id="WP_244824069.1">
    <property type="nucleotide sequence ID" value="NZ_CP112998.1"/>
</dbReference>
<reference evidence="1" key="1">
    <citation type="submission" date="2022-11" db="EMBL/GenBank/DDBJ databases">
        <title>Dyadobacter pollutisoli sp. nov., isolated from plastic dumped soil.</title>
        <authorList>
            <person name="Kim J.M."/>
            <person name="Kim K.R."/>
            <person name="Lee J.K."/>
            <person name="Hao L."/>
            <person name="Jeon C.O."/>
        </authorList>
    </citation>
    <scope>NUCLEOTIDE SEQUENCE</scope>
    <source>
        <strain evidence="1">U1</strain>
    </source>
</reference>